<gene>
    <name evidence="1" type="ORF">H4W81_004850</name>
</gene>
<name>A0ABR9KJ74_9ACTN</name>
<protein>
    <recommendedName>
        <fullName evidence="3">Transposase</fullName>
    </recommendedName>
</protein>
<evidence type="ECO:0008006" key="3">
    <source>
        <dbReference type="Google" id="ProtNLM"/>
    </source>
</evidence>
<accession>A0ABR9KJ74</accession>
<sequence length="55" mass="6082">MRELRRANEILKSAAALCARESAPDRPTIAFIDAHRDRCGVEPIYQVLEVAPSAC</sequence>
<keyword evidence="2" id="KW-1185">Reference proteome</keyword>
<evidence type="ECO:0000313" key="1">
    <source>
        <dbReference type="EMBL" id="MBE1562071.1"/>
    </source>
</evidence>
<evidence type="ECO:0000313" key="2">
    <source>
        <dbReference type="Proteomes" id="UP000661607"/>
    </source>
</evidence>
<comment type="caution">
    <text evidence="1">The sequence shown here is derived from an EMBL/GenBank/DDBJ whole genome shotgun (WGS) entry which is preliminary data.</text>
</comment>
<dbReference type="Proteomes" id="UP000661607">
    <property type="component" value="Unassembled WGS sequence"/>
</dbReference>
<organism evidence="1 2">
    <name type="scientific">Nonomuraea africana</name>
    <dbReference type="NCBI Taxonomy" id="46171"/>
    <lineage>
        <taxon>Bacteria</taxon>
        <taxon>Bacillati</taxon>
        <taxon>Actinomycetota</taxon>
        <taxon>Actinomycetes</taxon>
        <taxon>Streptosporangiales</taxon>
        <taxon>Streptosporangiaceae</taxon>
        <taxon>Nonomuraea</taxon>
    </lineage>
</organism>
<reference evidence="1 2" key="1">
    <citation type="submission" date="2020-10" db="EMBL/GenBank/DDBJ databases">
        <title>Sequencing the genomes of 1000 actinobacteria strains.</title>
        <authorList>
            <person name="Klenk H.-P."/>
        </authorList>
    </citation>
    <scope>NUCLEOTIDE SEQUENCE [LARGE SCALE GENOMIC DNA]</scope>
    <source>
        <strain evidence="1 2">DSM 43748</strain>
    </source>
</reference>
<dbReference type="EMBL" id="JADBEF010000001">
    <property type="protein sequence ID" value="MBE1562071.1"/>
    <property type="molecule type" value="Genomic_DNA"/>
</dbReference>
<proteinExistence type="predicted"/>